<evidence type="ECO:0000259" key="3">
    <source>
        <dbReference type="Pfam" id="PF03109"/>
    </source>
</evidence>
<dbReference type="PANTHER" id="PTHR10566:SF113">
    <property type="entry name" value="PROTEIN ACTIVITY OF BC1 COMPLEX KINASE 7, CHLOROPLASTIC"/>
    <property type="match status" value="1"/>
</dbReference>
<dbReference type="AlphaFoldDB" id="A0A1I2LP50"/>
<organism evidence="4 5">
    <name type="scientific">Streptomyces mirabilis</name>
    <dbReference type="NCBI Taxonomy" id="68239"/>
    <lineage>
        <taxon>Bacteria</taxon>
        <taxon>Bacillati</taxon>
        <taxon>Actinomycetota</taxon>
        <taxon>Actinomycetes</taxon>
        <taxon>Kitasatosporales</taxon>
        <taxon>Streptomycetaceae</taxon>
        <taxon>Streptomyces</taxon>
    </lineage>
</organism>
<protein>
    <submittedName>
        <fullName evidence="4">Predicted unusual protein kinase regulating ubiquinone biosynthesis, AarF/ABC1/UbiB family</fullName>
    </submittedName>
</protein>
<dbReference type="InterPro" id="IPR011009">
    <property type="entry name" value="Kinase-like_dom_sf"/>
</dbReference>
<keyword evidence="4" id="KW-0830">Ubiquinone</keyword>
<dbReference type="EMBL" id="FONR01000012">
    <property type="protein sequence ID" value="SFF81302.1"/>
    <property type="molecule type" value="Genomic_DNA"/>
</dbReference>
<dbReference type="Pfam" id="PF03109">
    <property type="entry name" value="ABC1"/>
    <property type="match status" value="1"/>
</dbReference>
<dbReference type="Proteomes" id="UP000181942">
    <property type="component" value="Unassembled WGS sequence"/>
</dbReference>
<feature type="region of interest" description="Disordered" evidence="2">
    <location>
        <begin position="26"/>
        <end position="55"/>
    </location>
</feature>
<gene>
    <name evidence="4" type="ORF">SAMN02787118_112138</name>
</gene>
<proteinExistence type="inferred from homology"/>
<comment type="similarity">
    <text evidence="1">Belongs to the protein kinase superfamily. ADCK protein kinase family.</text>
</comment>
<dbReference type="RefSeq" id="WP_075030318.1">
    <property type="nucleotide sequence ID" value="NZ_FONR01000012.1"/>
</dbReference>
<keyword evidence="4" id="KW-0418">Kinase</keyword>
<evidence type="ECO:0000256" key="1">
    <source>
        <dbReference type="ARBA" id="ARBA00009670"/>
    </source>
</evidence>
<keyword evidence="4" id="KW-0808">Transferase</keyword>
<sequence>MGAMLGSRLRLVVKVLGSLVADEVGQVTRERRRSRQDPNSPAEGEASAGDGTTSVDGARRAKAVRHALESLGPFYVKLGQILSTRPDMVPASMIGELQNLHDQVDVQPFALFEPVLQEELGLDWKRRFDDIETVRPLGAASLAQVYRVTLPGGRPAVVKIQRPGIRDTVRADMALMRKASRIVARTAPRFNEVIDVEAMLGSIFDAMEPELDFTGEARNMDEARENIRRYPSLSVPRVVHATPKVLIQSLAPGTSVRHLDRRSFSDRERTDIGKDLLRFMYRGYFVDRMFHADPHAGNVFALPGGPATLIDWGMVGRLDRRTSLQLLPLLMAIAQNDGHGLAHAWADMGRVTAWSNLPAFAADMAALVPKVATASLEDINFGVSLTTVLEKATRRGIGSAPAISLLGKSFANLEGSVRCLAPDIALAEVFKAEARGIILALIREYFSVDQVARNTMDLLSAAASAPEQWRGLLSDAANRQFALQLHEPHTPSSMGGQRPWSPSRGLMALGAAALFLDRRRTPR</sequence>
<dbReference type="CDD" id="cd05121">
    <property type="entry name" value="ABC1_ADCK3-like"/>
    <property type="match status" value="1"/>
</dbReference>
<dbReference type="OrthoDB" id="9795390at2"/>
<evidence type="ECO:0000313" key="5">
    <source>
        <dbReference type="Proteomes" id="UP000181942"/>
    </source>
</evidence>
<dbReference type="SUPFAM" id="SSF56112">
    <property type="entry name" value="Protein kinase-like (PK-like)"/>
    <property type="match status" value="1"/>
</dbReference>
<dbReference type="GO" id="GO:0016301">
    <property type="term" value="F:kinase activity"/>
    <property type="evidence" value="ECO:0007669"/>
    <property type="project" value="UniProtKB-KW"/>
</dbReference>
<dbReference type="PANTHER" id="PTHR10566">
    <property type="entry name" value="CHAPERONE-ACTIVITY OF BC1 COMPLEX CABC1 -RELATED"/>
    <property type="match status" value="1"/>
</dbReference>
<dbReference type="InterPro" id="IPR004147">
    <property type="entry name" value="ABC1_dom"/>
</dbReference>
<evidence type="ECO:0000256" key="2">
    <source>
        <dbReference type="SAM" id="MobiDB-lite"/>
    </source>
</evidence>
<accession>A0A1I2LP50</accession>
<feature type="domain" description="ABC1 atypical kinase-like" evidence="3">
    <location>
        <begin position="100"/>
        <end position="341"/>
    </location>
</feature>
<evidence type="ECO:0000313" key="4">
    <source>
        <dbReference type="EMBL" id="SFF81302.1"/>
    </source>
</evidence>
<dbReference type="InterPro" id="IPR050154">
    <property type="entry name" value="UbiB_kinase"/>
</dbReference>
<reference evidence="4 5" key="1">
    <citation type="submission" date="2016-10" db="EMBL/GenBank/DDBJ databases">
        <authorList>
            <person name="de Groot N.N."/>
        </authorList>
    </citation>
    <scope>NUCLEOTIDE SEQUENCE [LARGE SCALE GENOMIC DNA]</scope>
    <source>
        <strain evidence="4 5">OK461</strain>
    </source>
</reference>
<name>A0A1I2LP50_9ACTN</name>